<organism evidence="8">
    <name type="scientific">Roseihalotalea indica</name>
    <dbReference type="NCBI Taxonomy" id="2867963"/>
    <lineage>
        <taxon>Bacteria</taxon>
        <taxon>Pseudomonadati</taxon>
        <taxon>Bacteroidota</taxon>
        <taxon>Cytophagia</taxon>
        <taxon>Cytophagales</taxon>
        <taxon>Catalimonadaceae</taxon>
        <taxon>Roseihalotalea</taxon>
    </lineage>
</organism>
<dbReference type="SUPFAM" id="SSF56954">
    <property type="entry name" value="Outer membrane efflux proteins (OEP)"/>
    <property type="match status" value="1"/>
</dbReference>
<dbReference type="Pfam" id="PF02321">
    <property type="entry name" value="OEP"/>
    <property type="match status" value="1"/>
</dbReference>
<name>A0AA49GSW4_9BACT</name>
<accession>A0AA49GSW4</accession>
<keyword evidence="6" id="KW-0472">Membrane</keyword>
<dbReference type="GO" id="GO:0015288">
    <property type="term" value="F:porin activity"/>
    <property type="evidence" value="ECO:0007669"/>
    <property type="project" value="TreeGrafter"/>
</dbReference>
<dbReference type="PANTHER" id="PTHR30026:SF20">
    <property type="entry name" value="OUTER MEMBRANE PROTEIN TOLC"/>
    <property type="match status" value="1"/>
</dbReference>
<evidence type="ECO:0000256" key="5">
    <source>
        <dbReference type="ARBA" id="ARBA00022692"/>
    </source>
</evidence>
<keyword evidence="5" id="KW-0812">Transmembrane</keyword>
<evidence type="ECO:0000256" key="6">
    <source>
        <dbReference type="ARBA" id="ARBA00023136"/>
    </source>
</evidence>
<evidence type="ECO:0000256" key="7">
    <source>
        <dbReference type="ARBA" id="ARBA00023237"/>
    </source>
</evidence>
<evidence type="ECO:0000256" key="1">
    <source>
        <dbReference type="ARBA" id="ARBA00004442"/>
    </source>
</evidence>
<dbReference type="InterPro" id="IPR051906">
    <property type="entry name" value="TolC-like"/>
</dbReference>
<proteinExistence type="inferred from homology"/>
<reference evidence="8" key="2">
    <citation type="journal article" date="2024" name="Antonie Van Leeuwenhoek">
        <title>Roseihalotalea indica gen. nov., sp. nov., a halophilic Bacteroidetes from mesopelagic Southwest Indian Ocean with higher carbohydrate metabolic potential.</title>
        <authorList>
            <person name="Chen B."/>
            <person name="Zhang M."/>
            <person name="Lin D."/>
            <person name="Ye J."/>
            <person name="Tang K."/>
        </authorList>
    </citation>
    <scope>NUCLEOTIDE SEQUENCE</scope>
    <source>
        <strain evidence="8">TK19036</strain>
    </source>
</reference>
<dbReference type="PANTHER" id="PTHR30026">
    <property type="entry name" value="OUTER MEMBRANE PROTEIN TOLC"/>
    <property type="match status" value="1"/>
</dbReference>
<sequence>MNTTKYLLKISILRSATLSHFIEQIILSMIPGLFLPIRQFHISNIHLAIKQVLIPTLFLSISAITSIKAQSLDNYLQAAVENNPSVEAAYQEYLAALEKPGQVALNNPELSGGYFLHPMETRLGAQRARVSISQQFPWFGALRTEKDISRQQARVQEYQWASQKLELMYQVKQAYFRLYDVEKDIDILQQTLVLLQSYERLATQQYENGLARMVDILQAQMQIRETETMITIRQEEKAPLLTQFNNLLNRDINEPVMLPDTLALPETEDTRSLLNQDSVWQHYPDYQAVQAQQGMLEAQGEMARLSGKPMFGVGIEYMVITPRTDMEVPDNGRDGLMPMATVSLPLWRKKYASAQQEVLLRQQANQASAQQLANELTTAWAQAQQQRQAALREVQLYQAQTEQTQQALRILESAYSNEGEDFTDILDFQQQLLDYQMKLVDAVVRYHIAQAQLDKLIYTPQ</sequence>
<dbReference type="GO" id="GO:1990281">
    <property type="term" value="C:efflux pump complex"/>
    <property type="evidence" value="ECO:0007669"/>
    <property type="project" value="TreeGrafter"/>
</dbReference>
<dbReference type="EMBL" id="CP120682">
    <property type="protein sequence ID" value="WKN37876.1"/>
    <property type="molecule type" value="Genomic_DNA"/>
</dbReference>
<evidence type="ECO:0000256" key="3">
    <source>
        <dbReference type="ARBA" id="ARBA00022448"/>
    </source>
</evidence>
<comment type="subcellular location">
    <subcellularLocation>
        <location evidence="1">Cell outer membrane</location>
    </subcellularLocation>
</comment>
<evidence type="ECO:0000256" key="4">
    <source>
        <dbReference type="ARBA" id="ARBA00022452"/>
    </source>
</evidence>
<keyword evidence="3" id="KW-0813">Transport</keyword>
<gene>
    <name evidence="8" type="ORF">K4G66_04035</name>
</gene>
<reference evidence="8" key="1">
    <citation type="journal article" date="2023" name="Comput. Struct. Biotechnol. J.">
        <title>Discovery of a novel marine Bacteroidetes with a rich repertoire of carbohydrate-active enzymes.</title>
        <authorList>
            <person name="Chen B."/>
            <person name="Liu G."/>
            <person name="Chen Q."/>
            <person name="Wang H."/>
            <person name="Liu L."/>
            <person name="Tang K."/>
        </authorList>
    </citation>
    <scope>NUCLEOTIDE SEQUENCE</scope>
    <source>
        <strain evidence="8">TK19036</strain>
    </source>
</reference>
<comment type="similarity">
    <text evidence="2">Belongs to the outer membrane factor (OMF) (TC 1.B.17) family.</text>
</comment>
<dbReference type="AlphaFoldDB" id="A0AA49GSW4"/>
<evidence type="ECO:0000256" key="2">
    <source>
        <dbReference type="ARBA" id="ARBA00007613"/>
    </source>
</evidence>
<dbReference type="InterPro" id="IPR003423">
    <property type="entry name" value="OMP_efflux"/>
</dbReference>
<keyword evidence="7" id="KW-0998">Cell outer membrane</keyword>
<evidence type="ECO:0000313" key="8">
    <source>
        <dbReference type="EMBL" id="WKN37876.1"/>
    </source>
</evidence>
<dbReference type="GO" id="GO:0009279">
    <property type="term" value="C:cell outer membrane"/>
    <property type="evidence" value="ECO:0007669"/>
    <property type="project" value="UniProtKB-SubCell"/>
</dbReference>
<protein>
    <submittedName>
        <fullName evidence="8">TolC family protein</fullName>
    </submittedName>
</protein>
<dbReference type="Gene3D" id="1.20.1600.10">
    <property type="entry name" value="Outer membrane efflux proteins (OEP)"/>
    <property type="match status" value="1"/>
</dbReference>
<dbReference type="GO" id="GO:0015562">
    <property type="term" value="F:efflux transmembrane transporter activity"/>
    <property type="evidence" value="ECO:0007669"/>
    <property type="project" value="InterPro"/>
</dbReference>
<keyword evidence="4" id="KW-1134">Transmembrane beta strand</keyword>